<sequence>MFAFAWLVAPCYTALLRGAPNGRRGCGLPPCMQSHEPVHDAMFRPAKVAPAGIQHMADKICLVSTDAADAAPYLGIYRKGVFGHSGKNKYQRHGYYEQVGDPNKIVWWDGEGGVWTVGWRTVGGRHYAVDSLVGTLCVEDASAEGEEEAWEGEGRVFLLGPTRREGERPWKATPTRARRERSGSPDGYGGGRKALGPHGLVSSGTSANSARSASAARRVRLQQIEERAARATAAAAAARSGGGGEAAAPEEAAAEALGRCDALESALKSTLRVYEAAVRRSEEAAEAAEAAREAFGVAAAEEEAAEAAVCEALAGLEPQGGEPPRGTE</sequence>
<dbReference type="EnsemblProtists" id="EOD34465">
    <property type="protein sequence ID" value="EOD34465"/>
    <property type="gene ID" value="EMIHUDRAFT_111298"/>
</dbReference>
<organism evidence="3 4">
    <name type="scientific">Emiliania huxleyi (strain CCMP1516)</name>
    <dbReference type="NCBI Taxonomy" id="280463"/>
    <lineage>
        <taxon>Eukaryota</taxon>
        <taxon>Haptista</taxon>
        <taxon>Haptophyta</taxon>
        <taxon>Prymnesiophyceae</taxon>
        <taxon>Isochrysidales</taxon>
        <taxon>Noelaerhabdaceae</taxon>
        <taxon>Emiliania</taxon>
    </lineage>
</organism>
<accession>A0A0D3KFD0</accession>
<name>A0A0D3KFD0_EMIH1</name>
<keyword evidence="2" id="KW-0732">Signal</keyword>
<evidence type="ECO:0000313" key="4">
    <source>
        <dbReference type="Proteomes" id="UP000013827"/>
    </source>
</evidence>
<evidence type="ECO:0000313" key="3">
    <source>
        <dbReference type="EnsemblProtists" id="EOD34465"/>
    </source>
</evidence>
<evidence type="ECO:0000256" key="1">
    <source>
        <dbReference type="SAM" id="MobiDB-lite"/>
    </source>
</evidence>
<dbReference type="HOGENOM" id="CLU_722462_0_0_1"/>
<dbReference type="GeneID" id="17279735"/>
<reference evidence="4" key="1">
    <citation type="journal article" date="2013" name="Nature">
        <title>Pan genome of the phytoplankton Emiliania underpins its global distribution.</title>
        <authorList>
            <person name="Read B.A."/>
            <person name="Kegel J."/>
            <person name="Klute M.J."/>
            <person name="Kuo A."/>
            <person name="Lefebvre S.C."/>
            <person name="Maumus F."/>
            <person name="Mayer C."/>
            <person name="Miller J."/>
            <person name="Monier A."/>
            <person name="Salamov A."/>
            <person name="Young J."/>
            <person name="Aguilar M."/>
            <person name="Claverie J.M."/>
            <person name="Frickenhaus S."/>
            <person name="Gonzalez K."/>
            <person name="Herman E.K."/>
            <person name="Lin Y.C."/>
            <person name="Napier J."/>
            <person name="Ogata H."/>
            <person name="Sarno A.F."/>
            <person name="Shmutz J."/>
            <person name="Schroeder D."/>
            <person name="de Vargas C."/>
            <person name="Verret F."/>
            <person name="von Dassow P."/>
            <person name="Valentin K."/>
            <person name="Van de Peer Y."/>
            <person name="Wheeler G."/>
            <person name="Dacks J.B."/>
            <person name="Delwiche C.F."/>
            <person name="Dyhrman S.T."/>
            <person name="Glockner G."/>
            <person name="John U."/>
            <person name="Richards T."/>
            <person name="Worden A.Z."/>
            <person name="Zhang X."/>
            <person name="Grigoriev I.V."/>
            <person name="Allen A.E."/>
            <person name="Bidle K."/>
            <person name="Borodovsky M."/>
            <person name="Bowler C."/>
            <person name="Brownlee C."/>
            <person name="Cock J.M."/>
            <person name="Elias M."/>
            <person name="Gladyshev V.N."/>
            <person name="Groth M."/>
            <person name="Guda C."/>
            <person name="Hadaegh A."/>
            <person name="Iglesias-Rodriguez M.D."/>
            <person name="Jenkins J."/>
            <person name="Jones B.M."/>
            <person name="Lawson T."/>
            <person name="Leese F."/>
            <person name="Lindquist E."/>
            <person name="Lobanov A."/>
            <person name="Lomsadze A."/>
            <person name="Malik S.B."/>
            <person name="Marsh M.E."/>
            <person name="Mackinder L."/>
            <person name="Mock T."/>
            <person name="Mueller-Roeber B."/>
            <person name="Pagarete A."/>
            <person name="Parker M."/>
            <person name="Probert I."/>
            <person name="Quesneville H."/>
            <person name="Raines C."/>
            <person name="Rensing S.A."/>
            <person name="Riano-Pachon D.M."/>
            <person name="Richier S."/>
            <person name="Rokitta S."/>
            <person name="Shiraiwa Y."/>
            <person name="Soanes D.M."/>
            <person name="van der Giezen M."/>
            <person name="Wahlund T.M."/>
            <person name="Williams B."/>
            <person name="Wilson W."/>
            <person name="Wolfe G."/>
            <person name="Wurch L.L."/>
        </authorList>
    </citation>
    <scope>NUCLEOTIDE SEQUENCE</scope>
</reference>
<feature type="region of interest" description="Disordered" evidence="1">
    <location>
        <begin position="163"/>
        <end position="218"/>
    </location>
</feature>
<dbReference type="KEGG" id="ehx:EMIHUDRAFT_111298"/>
<feature type="compositionally biased region" description="Low complexity" evidence="1">
    <location>
        <begin position="202"/>
        <end position="216"/>
    </location>
</feature>
<keyword evidence="4" id="KW-1185">Reference proteome</keyword>
<feature type="signal peptide" evidence="2">
    <location>
        <begin position="1"/>
        <end position="18"/>
    </location>
</feature>
<feature type="chain" id="PRO_5044277917" evidence="2">
    <location>
        <begin position="19"/>
        <end position="328"/>
    </location>
</feature>
<dbReference type="AlphaFoldDB" id="A0A0D3KFD0"/>
<proteinExistence type="predicted"/>
<dbReference type="RefSeq" id="XP_005786894.1">
    <property type="nucleotide sequence ID" value="XM_005786837.1"/>
</dbReference>
<dbReference type="PaxDb" id="2903-EOD34465"/>
<reference evidence="3" key="2">
    <citation type="submission" date="2024-10" db="UniProtKB">
        <authorList>
            <consortium name="EnsemblProtists"/>
        </authorList>
    </citation>
    <scope>IDENTIFICATION</scope>
</reference>
<protein>
    <submittedName>
        <fullName evidence="3">Uncharacterized protein</fullName>
    </submittedName>
</protein>
<evidence type="ECO:0000256" key="2">
    <source>
        <dbReference type="SAM" id="SignalP"/>
    </source>
</evidence>
<dbReference type="Proteomes" id="UP000013827">
    <property type="component" value="Unassembled WGS sequence"/>
</dbReference>